<name>A0A9P7JCK8_9AGAM</name>
<comment type="caution">
    <text evidence="1">The sequence shown here is derived from an EMBL/GenBank/DDBJ whole genome shotgun (WGS) entry which is preliminary data.</text>
</comment>
<dbReference type="RefSeq" id="XP_041192038.1">
    <property type="nucleotide sequence ID" value="XM_041341657.1"/>
</dbReference>
<evidence type="ECO:0000313" key="1">
    <source>
        <dbReference type="EMBL" id="KAG1814702.1"/>
    </source>
</evidence>
<dbReference type="GeneID" id="64635673"/>
<dbReference type="AlphaFoldDB" id="A0A9P7JCK8"/>
<dbReference type="OrthoDB" id="2745718at2759"/>
<evidence type="ECO:0000313" key="2">
    <source>
        <dbReference type="Proteomes" id="UP000807769"/>
    </source>
</evidence>
<reference evidence="1" key="1">
    <citation type="journal article" date="2020" name="New Phytol.">
        <title>Comparative genomics reveals dynamic genome evolution in host specialist ectomycorrhizal fungi.</title>
        <authorList>
            <person name="Lofgren L.A."/>
            <person name="Nguyen N.H."/>
            <person name="Vilgalys R."/>
            <person name="Ruytinx J."/>
            <person name="Liao H.L."/>
            <person name="Branco S."/>
            <person name="Kuo A."/>
            <person name="LaButti K."/>
            <person name="Lipzen A."/>
            <person name="Andreopoulos W."/>
            <person name="Pangilinan J."/>
            <person name="Riley R."/>
            <person name="Hundley H."/>
            <person name="Na H."/>
            <person name="Barry K."/>
            <person name="Grigoriev I.V."/>
            <person name="Stajich J.E."/>
            <person name="Kennedy P.G."/>
        </authorList>
    </citation>
    <scope>NUCLEOTIDE SEQUENCE</scope>
    <source>
        <strain evidence="1">MN1</strain>
    </source>
</reference>
<keyword evidence="2" id="KW-1185">Reference proteome</keyword>
<dbReference type="Proteomes" id="UP000807769">
    <property type="component" value="Unassembled WGS sequence"/>
</dbReference>
<accession>A0A9P7JCK8</accession>
<proteinExistence type="predicted"/>
<dbReference type="EMBL" id="JABBWG010000020">
    <property type="protein sequence ID" value="KAG1814702.1"/>
    <property type="molecule type" value="Genomic_DNA"/>
</dbReference>
<organism evidence="1 2">
    <name type="scientific">Suillus subaureus</name>
    <dbReference type="NCBI Taxonomy" id="48587"/>
    <lineage>
        <taxon>Eukaryota</taxon>
        <taxon>Fungi</taxon>
        <taxon>Dikarya</taxon>
        <taxon>Basidiomycota</taxon>
        <taxon>Agaricomycotina</taxon>
        <taxon>Agaricomycetes</taxon>
        <taxon>Agaricomycetidae</taxon>
        <taxon>Boletales</taxon>
        <taxon>Suillineae</taxon>
        <taxon>Suillaceae</taxon>
        <taxon>Suillus</taxon>
    </lineage>
</organism>
<gene>
    <name evidence="1" type="ORF">BJ212DRAFT_1512407</name>
</gene>
<protein>
    <submittedName>
        <fullName evidence="1">Uncharacterized protein</fullName>
    </submittedName>
</protein>
<sequence>MMVVLQVCKALRQTYMSSSELQYIVELSGQWLLHVPNMDNVNIPVCKRLQLLRDKAHAWFKVDAHSFETVSLPKDMHSDKKFVVDEHLYLWDKEEDMATIVPILPKPSQKIVKRGWSPGTLFSVPDSDNLDVFMDPAQNLITAYAVTDDTLQSNKETLYIDLGVLDSDGAHPRAAGWTLFLSVPPASKDKCFVTERGCGSCIFGTGNTQQHLMLLVVADDLKFYSIEDMSQMPQLLVCFLMPVPFPNLRCLLLMDRVDSSPQMQAQQTMYTSDPQNRLLCITTEGKRAYVISMRIFFNLDGIVAATPVPWERWGPSNTRIFELSGQSRVHVSGNRVLQALLEGNAAAGPLKHTLHIMDFSLLAVTNRRGLGERAIYNTRPRRVDWQACNDLDNVTLDRKFGSAESELADAWVDKDRIYLLNRKWDYEVIAIVTHHGPWRHFPGILRALLSDPVFL</sequence>